<evidence type="ECO:0000313" key="2">
    <source>
        <dbReference type="EMBL" id="SIR88743.1"/>
    </source>
</evidence>
<feature type="transmembrane region" description="Helical" evidence="1">
    <location>
        <begin position="182"/>
        <end position="202"/>
    </location>
</feature>
<name>A0A1N7EKV7_9EURY</name>
<feature type="transmembrane region" description="Helical" evidence="1">
    <location>
        <begin position="29"/>
        <end position="62"/>
    </location>
</feature>
<keyword evidence="1" id="KW-0472">Membrane</keyword>
<feature type="transmembrane region" description="Helical" evidence="1">
    <location>
        <begin position="83"/>
        <end position="104"/>
    </location>
</feature>
<reference evidence="3" key="1">
    <citation type="submission" date="2017-01" db="EMBL/GenBank/DDBJ databases">
        <authorList>
            <person name="Varghese N."/>
            <person name="Submissions S."/>
        </authorList>
    </citation>
    <scope>NUCLEOTIDE SEQUENCE [LARGE SCALE GENOMIC DNA]</scope>
    <source>
        <strain evidence="3">CGMCC 1.7737</strain>
    </source>
</reference>
<keyword evidence="1" id="KW-0812">Transmembrane</keyword>
<proteinExistence type="predicted"/>
<keyword evidence="3" id="KW-1185">Reference proteome</keyword>
<dbReference type="OrthoDB" id="351123at2157"/>
<keyword evidence="1" id="KW-1133">Transmembrane helix</keyword>
<dbReference type="AlphaFoldDB" id="A0A1N7EKV7"/>
<sequence>MVVDTHRNRVNFIGLSKEAVAAAYRSLPVIVIVSVCWCFLAPTIVLLGPATATAVAAAGNILRGDRFRLRTALSVFRRYFWRSQLPLVPTLIFIDIAGLSWLQFLRTGELAYGLLAFLSVDILIVLSVLLLYYYPLLVDGNRSARKTARQSVELVFMRLIPTIGLVAFCLSVGVLFGFTVVGFVLLGPGMIATILILATRYLSARVEPE</sequence>
<accession>A0A1N7EKV7</accession>
<dbReference type="Proteomes" id="UP000186914">
    <property type="component" value="Unassembled WGS sequence"/>
</dbReference>
<gene>
    <name evidence="2" type="ORF">SAMN05421858_4351</name>
</gene>
<dbReference type="EMBL" id="FTNO01000006">
    <property type="protein sequence ID" value="SIR88743.1"/>
    <property type="molecule type" value="Genomic_DNA"/>
</dbReference>
<dbReference type="RefSeq" id="WP_076432555.1">
    <property type="nucleotide sequence ID" value="NZ_FTNO01000006.1"/>
</dbReference>
<organism evidence="2 3">
    <name type="scientific">Haladaptatus litoreus</name>
    <dbReference type="NCBI Taxonomy" id="553468"/>
    <lineage>
        <taxon>Archaea</taxon>
        <taxon>Methanobacteriati</taxon>
        <taxon>Methanobacteriota</taxon>
        <taxon>Stenosarchaea group</taxon>
        <taxon>Halobacteria</taxon>
        <taxon>Halobacteriales</taxon>
        <taxon>Haladaptataceae</taxon>
        <taxon>Haladaptatus</taxon>
    </lineage>
</organism>
<feature type="transmembrane region" description="Helical" evidence="1">
    <location>
        <begin position="155"/>
        <end position="176"/>
    </location>
</feature>
<protein>
    <submittedName>
        <fullName evidence="2">Uncharacterized membrane protein YesL</fullName>
    </submittedName>
</protein>
<evidence type="ECO:0000313" key="3">
    <source>
        <dbReference type="Proteomes" id="UP000186914"/>
    </source>
</evidence>
<feature type="transmembrane region" description="Helical" evidence="1">
    <location>
        <begin position="110"/>
        <end position="134"/>
    </location>
</feature>
<evidence type="ECO:0000256" key="1">
    <source>
        <dbReference type="SAM" id="Phobius"/>
    </source>
</evidence>